<evidence type="ECO:0000256" key="1">
    <source>
        <dbReference type="SAM" id="MobiDB-lite"/>
    </source>
</evidence>
<organism evidence="2 3">
    <name type="scientific">Paenibacillus pasadenensis</name>
    <dbReference type="NCBI Taxonomy" id="217090"/>
    <lineage>
        <taxon>Bacteria</taxon>
        <taxon>Bacillati</taxon>
        <taxon>Bacillota</taxon>
        <taxon>Bacilli</taxon>
        <taxon>Bacillales</taxon>
        <taxon>Paenibacillaceae</taxon>
        <taxon>Paenibacillus</taxon>
    </lineage>
</organism>
<name>A0A2N5N610_9BACL</name>
<gene>
    <name evidence="2" type="ORF">B8V81_4160</name>
</gene>
<sequence length="128" mass="14479">MPGRRSPASPLAVLYGFTVPGRHGMLGSIQHVRRCEGKRQNPAAPQRAVSIGWERLRRQPSAPVPERPARSRTAPSVTRAPSGTALPSKFKVVPRKQQLSSFRGRKLFLFPPRPRHFCRAREEQHDER</sequence>
<evidence type="ECO:0000313" key="3">
    <source>
        <dbReference type="Proteomes" id="UP000234789"/>
    </source>
</evidence>
<evidence type="ECO:0000313" key="2">
    <source>
        <dbReference type="EMBL" id="PLT45729.1"/>
    </source>
</evidence>
<proteinExistence type="predicted"/>
<dbReference type="EMBL" id="NFEZ01000004">
    <property type="protein sequence ID" value="PLT45729.1"/>
    <property type="molecule type" value="Genomic_DNA"/>
</dbReference>
<accession>A0A2N5N610</accession>
<dbReference type="Proteomes" id="UP000234789">
    <property type="component" value="Unassembled WGS sequence"/>
</dbReference>
<protein>
    <submittedName>
        <fullName evidence="2">Uncharacterized protein</fullName>
    </submittedName>
</protein>
<dbReference type="AlphaFoldDB" id="A0A2N5N610"/>
<feature type="region of interest" description="Disordered" evidence="1">
    <location>
        <begin position="57"/>
        <end position="86"/>
    </location>
</feature>
<keyword evidence="3" id="KW-1185">Reference proteome</keyword>
<comment type="caution">
    <text evidence="2">The sequence shown here is derived from an EMBL/GenBank/DDBJ whole genome shotgun (WGS) entry which is preliminary data.</text>
</comment>
<reference evidence="2 3" key="1">
    <citation type="submission" date="2017-05" db="EMBL/GenBank/DDBJ databases">
        <title>Functional genome analysis of Paenibacillus pasadenensis strain R16: insights on endophytic life style and antifungal activity.</title>
        <authorList>
            <person name="Passera A."/>
            <person name="Marcolungo L."/>
            <person name="Casati P."/>
            <person name="Brasca M."/>
            <person name="Quaglino F."/>
            <person name="Delledonne M."/>
        </authorList>
    </citation>
    <scope>NUCLEOTIDE SEQUENCE [LARGE SCALE GENOMIC DNA]</scope>
    <source>
        <strain evidence="2 3">R16</strain>
    </source>
</reference>